<dbReference type="AlphaFoldDB" id="A0A9W6SSB2"/>
<gene>
    <name evidence="3" type="ORF">Afil01_68070</name>
</gene>
<dbReference type="SUPFAM" id="SSF54001">
    <property type="entry name" value="Cysteine proteinases"/>
    <property type="match status" value="1"/>
</dbReference>
<dbReference type="Gene3D" id="3.30.2140.10">
    <property type="entry name" value="Arylamine N-acetyltransferase"/>
    <property type="match status" value="1"/>
</dbReference>
<dbReference type="EMBL" id="BSTX01000008">
    <property type="protein sequence ID" value="GLZ82000.1"/>
    <property type="molecule type" value="Genomic_DNA"/>
</dbReference>
<protein>
    <submittedName>
        <fullName evidence="3">N-hydroxyarylamine O-acetyltransferase</fullName>
    </submittedName>
</protein>
<name>A0A9W6SSB2_9ACTN</name>
<evidence type="ECO:0000256" key="1">
    <source>
        <dbReference type="ARBA" id="ARBA00006547"/>
    </source>
</evidence>
<dbReference type="Gene3D" id="2.40.128.150">
    <property type="entry name" value="Cysteine proteinases"/>
    <property type="match status" value="1"/>
</dbReference>
<comment type="similarity">
    <text evidence="1 2">Belongs to the arylamine N-acetyltransferase family.</text>
</comment>
<dbReference type="InterPro" id="IPR001447">
    <property type="entry name" value="Arylamine_N-AcTrfase"/>
</dbReference>
<evidence type="ECO:0000256" key="2">
    <source>
        <dbReference type="RuleBase" id="RU003452"/>
    </source>
</evidence>
<reference evidence="3" key="1">
    <citation type="submission" date="2023-03" db="EMBL/GenBank/DDBJ databases">
        <title>Actinorhabdospora filicis NBRC 111898.</title>
        <authorList>
            <person name="Ichikawa N."/>
            <person name="Sato H."/>
            <person name="Tonouchi N."/>
        </authorList>
    </citation>
    <scope>NUCLEOTIDE SEQUENCE</scope>
    <source>
        <strain evidence="3">NBRC 111898</strain>
    </source>
</reference>
<organism evidence="3 4">
    <name type="scientific">Actinorhabdospora filicis</name>
    <dbReference type="NCBI Taxonomy" id="1785913"/>
    <lineage>
        <taxon>Bacteria</taxon>
        <taxon>Bacillati</taxon>
        <taxon>Actinomycetota</taxon>
        <taxon>Actinomycetes</taxon>
        <taxon>Micromonosporales</taxon>
        <taxon>Micromonosporaceae</taxon>
        <taxon>Actinorhabdospora</taxon>
    </lineage>
</organism>
<evidence type="ECO:0000313" key="4">
    <source>
        <dbReference type="Proteomes" id="UP001165079"/>
    </source>
</evidence>
<comment type="caution">
    <text evidence="3">The sequence shown here is derived from an EMBL/GenBank/DDBJ whole genome shotgun (WGS) entry which is preliminary data.</text>
</comment>
<sequence>MDAATADRYLARIGADRPEVPDLDALRALQSAHLRSVPFENLSIHLGEPIELDEDSLVGKIVDGGRGGFCYELNGLFADLLEHLGYHVARLQAMPGLVPFDHLTLMVEIDEPLLVDVGFGRFAHEPLRLESRGKQQDPDGIYTVEEVEYGDLLVRREGEKEFVVDLRPRELDAFVPTCWWHQTSPKSHFTRSPVCSLVVPDGRVTLRGRKLITTVGDEKREEIITDDAEVLGVYREIFGIELDRLPGE</sequence>
<dbReference type="PANTHER" id="PTHR11786">
    <property type="entry name" value="N-HYDROXYARYLAMINE O-ACETYLTRANSFERASE"/>
    <property type="match status" value="1"/>
</dbReference>
<keyword evidence="4" id="KW-1185">Reference proteome</keyword>
<dbReference type="InterPro" id="IPR038765">
    <property type="entry name" value="Papain-like_cys_pep_sf"/>
</dbReference>
<dbReference type="RefSeq" id="WP_285667566.1">
    <property type="nucleotide sequence ID" value="NZ_BSTX01000008.1"/>
</dbReference>
<accession>A0A9W6SSB2</accession>
<evidence type="ECO:0000313" key="3">
    <source>
        <dbReference type="EMBL" id="GLZ82000.1"/>
    </source>
</evidence>
<dbReference type="PRINTS" id="PR01543">
    <property type="entry name" value="ANATRNSFRASE"/>
</dbReference>
<dbReference type="Proteomes" id="UP001165079">
    <property type="component" value="Unassembled WGS sequence"/>
</dbReference>
<dbReference type="Pfam" id="PF00797">
    <property type="entry name" value="Acetyltransf_2"/>
    <property type="match status" value="1"/>
</dbReference>
<proteinExistence type="inferred from homology"/>
<dbReference type="GO" id="GO:0016407">
    <property type="term" value="F:acetyltransferase activity"/>
    <property type="evidence" value="ECO:0007669"/>
    <property type="project" value="InterPro"/>
</dbReference>
<dbReference type="PANTHER" id="PTHR11786:SF0">
    <property type="entry name" value="ARYLAMINE N-ACETYLTRANSFERASE 4-RELATED"/>
    <property type="match status" value="1"/>
</dbReference>